<keyword evidence="1" id="KW-0732">Signal</keyword>
<evidence type="ECO:0008006" key="3">
    <source>
        <dbReference type="Google" id="ProtNLM"/>
    </source>
</evidence>
<protein>
    <recommendedName>
        <fullName evidence="3">TPM domain-containing protein</fullName>
    </recommendedName>
</protein>
<gene>
    <name evidence="2" type="ORF">ABRZ04_05315</name>
</gene>
<evidence type="ECO:0000256" key="1">
    <source>
        <dbReference type="SAM" id="SignalP"/>
    </source>
</evidence>
<sequence>MKKSLLTTFFLSFLVALLLPIQPAQAEGTKIGIFVSHSRDDDPVADRVVYKFKEEIRKSLALRLVTEKTQSDIVVAIVSIPGDDSKAATYMSVAWLLQSKRKDPVFDAYLNQSIRSCGSKVTGQCAESLAAVTDEIASKWAWLFDSSGAK</sequence>
<name>A0AB39D2Q0_9BURK</name>
<accession>A0AB39D2Q0</accession>
<dbReference type="RefSeq" id="WP_368640602.1">
    <property type="nucleotide sequence ID" value="NZ_CP158254.1"/>
</dbReference>
<organism evidence="2">
    <name type="scientific">Castellaniella ginsengisoli</name>
    <dbReference type="NCBI Taxonomy" id="546114"/>
    <lineage>
        <taxon>Bacteria</taxon>
        <taxon>Pseudomonadati</taxon>
        <taxon>Pseudomonadota</taxon>
        <taxon>Betaproteobacteria</taxon>
        <taxon>Burkholderiales</taxon>
        <taxon>Alcaligenaceae</taxon>
        <taxon>Castellaniella</taxon>
    </lineage>
</organism>
<dbReference type="AlphaFoldDB" id="A0AB39D2Q0"/>
<dbReference type="EMBL" id="CP158254">
    <property type="protein sequence ID" value="XDJ48485.1"/>
    <property type="molecule type" value="Genomic_DNA"/>
</dbReference>
<proteinExistence type="predicted"/>
<reference evidence="2" key="1">
    <citation type="submission" date="2024-05" db="EMBL/GenBank/DDBJ databases">
        <authorList>
            <person name="Luo Y.-C."/>
            <person name="Nicholds J."/>
            <person name="Mortimer T."/>
            <person name="Maboni G."/>
        </authorList>
    </citation>
    <scope>NUCLEOTIDE SEQUENCE</scope>
    <source>
        <strain evidence="2">151836</strain>
    </source>
</reference>
<feature type="chain" id="PRO_5044249247" description="TPM domain-containing protein" evidence="1">
    <location>
        <begin position="27"/>
        <end position="150"/>
    </location>
</feature>
<evidence type="ECO:0000313" key="2">
    <source>
        <dbReference type="EMBL" id="XDJ48485.1"/>
    </source>
</evidence>
<feature type="signal peptide" evidence="1">
    <location>
        <begin position="1"/>
        <end position="26"/>
    </location>
</feature>